<accession>A0A1A9W8B3</accession>
<evidence type="ECO:0000256" key="1">
    <source>
        <dbReference type="SAM" id="MobiDB-lite"/>
    </source>
</evidence>
<name>A0A1A9W8B3_9MUSC</name>
<sequence>MALVDQPKKKTSQKYVPQIEETDSDSDSTYKDIEEYQDSGDSDGFIKNGESAEFLPPQKAKRDSANGCSCAFQDYSRLEACCCCEKRLKKRPEKGTERPAESSVEKTIEKPAERPRQKRSSRPCNCCACSAESSQPLKVIMVVFRPTAEKKKSYKNTDVGAMDFACFQNSALLRNLVAENCDTDNDPKLVEFPQVSSDCFGEKLLCTCQFKDRKNSGRNGNMTNRNGKIQNRALGGAELSANSYEENSYNDYLHLPIRPILQHSPPILDDFYASKKKISLRNSCFLAQCSMCPKMSLSEDYICSPLHESIKDYYLKSRSFEKPDLPEILKSYDIQSSNILKSWFALNNYEPIEVLWTKFKSPPSCQRSILTRPSIIAKYWSDLKIDFYQKWHTMCKYMRIYKYVAGQQQQQQRIKRDICECPATIKCPPKPEPQREICDCPVIIKPPLCPKPEPMTVIKEEPVVVEDKCPPKQIEDYCADFLSIVHDNILESK</sequence>
<organism evidence="2 3">
    <name type="scientific">Glossina brevipalpis</name>
    <dbReference type="NCBI Taxonomy" id="37001"/>
    <lineage>
        <taxon>Eukaryota</taxon>
        <taxon>Metazoa</taxon>
        <taxon>Ecdysozoa</taxon>
        <taxon>Arthropoda</taxon>
        <taxon>Hexapoda</taxon>
        <taxon>Insecta</taxon>
        <taxon>Pterygota</taxon>
        <taxon>Neoptera</taxon>
        <taxon>Endopterygota</taxon>
        <taxon>Diptera</taxon>
        <taxon>Brachycera</taxon>
        <taxon>Muscomorpha</taxon>
        <taxon>Hippoboscoidea</taxon>
        <taxon>Glossinidae</taxon>
        <taxon>Glossina</taxon>
    </lineage>
</organism>
<dbReference type="AlphaFoldDB" id="A0A1A9W8B3"/>
<reference evidence="3" key="1">
    <citation type="submission" date="2014-03" db="EMBL/GenBank/DDBJ databases">
        <authorList>
            <person name="Aksoy S."/>
            <person name="Warren W."/>
            <person name="Wilson R.K."/>
        </authorList>
    </citation>
    <scope>NUCLEOTIDE SEQUENCE [LARGE SCALE GENOMIC DNA]</scope>
    <source>
        <strain evidence="3">IAEA</strain>
    </source>
</reference>
<dbReference type="EnsemblMetazoa" id="GBRI009850-RA">
    <property type="protein sequence ID" value="GBRI009850-PA"/>
    <property type="gene ID" value="GBRI009850"/>
</dbReference>
<dbReference type="VEuPathDB" id="VectorBase:GBRI009850"/>
<feature type="region of interest" description="Disordered" evidence="1">
    <location>
        <begin position="1"/>
        <end position="65"/>
    </location>
</feature>
<proteinExistence type="predicted"/>
<dbReference type="Proteomes" id="UP000091820">
    <property type="component" value="Unassembled WGS sequence"/>
</dbReference>
<reference evidence="2" key="2">
    <citation type="submission" date="2020-05" db="UniProtKB">
        <authorList>
            <consortium name="EnsemblMetazoa"/>
        </authorList>
    </citation>
    <scope>IDENTIFICATION</scope>
    <source>
        <strain evidence="2">IAEA</strain>
    </source>
</reference>
<evidence type="ECO:0000313" key="3">
    <source>
        <dbReference type="Proteomes" id="UP000091820"/>
    </source>
</evidence>
<protein>
    <submittedName>
        <fullName evidence="2">Uncharacterized protein</fullName>
    </submittedName>
</protein>
<evidence type="ECO:0000313" key="2">
    <source>
        <dbReference type="EnsemblMetazoa" id="GBRI009850-PA"/>
    </source>
</evidence>
<feature type="region of interest" description="Disordered" evidence="1">
    <location>
        <begin position="94"/>
        <end position="123"/>
    </location>
</feature>
<keyword evidence="3" id="KW-1185">Reference proteome</keyword>
<feature type="compositionally biased region" description="Basic and acidic residues" evidence="1">
    <location>
        <begin position="94"/>
        <end position="115"/>
    </location>
</feature>